<dbReference type="RefSeq" id="WP_220227369.1">
    <property type="nucleotide sequence ID" value="NZ_JAICBX010000001.1"/>
</dbReference>
<evidence type="ECO:0000313" key="4">
    <source>
        <dbReference type="EMBL" id="MBW8636710.1"/>
    </source>
</evidence>
<comment type="caution">
    <text evidence="4">The sequence shown here is derived from an EMBL/GenBank/DDBJ whole genome shotgun (WGS) entry which is preliminary data.</text>
</comment>
<feature type="domain" description="Anti-sigma K factor RskA C-terminal" evidence="3">
    <location>
        <begin position="102"/>
        <end position="221"/>
    </location>
</feature>
<keyword evidence="2" id="KW-1133">Transmembrane helix</keyword>
<proteinExistence type="predicted"/>
<name>A0AAE3CYW1_9HYPH</name>
<dbReference type="InterPro" id="IPR051474">
    <property type="entry name" value="Anti-sigma-K/W_factor"/>
</dbReference>
<dbReference type="Pfam" id="PF10099">
    <property type="entry name" value="RskA_C"/>
    <property type="match status" value="1"/>
</dbReference>
<dbReference type="EMBL" id="JAICBX010000001">
    <property type="protein sequence ID" value="MBW8636710.1"/>
    <property type="molecule type" value="Genomic_DNA"/>
</dbReference>
<evidence type="ECO:0000256" key="2">
    <source>
        <dbReference type="SAM" id="Phobius"/>
    </source>
</evidence>
<dbReference type="Proteomes" id="UP001196509">
    <property type="component" value="Unassembled WGS sequence"/>
</dbReference>
<dbReference type="GO" id="GO:0006417">
    <property type="term" value="P:regulation of translation"/>
    <property type="evidence" value="ECO:0007669"/>
    <property type="project" value="TreeGrafter"/>
</dbReference>
<dbReference type="AlphaFoldDB" id="A0AAE3CYW1"/>
<dbReference type="GO" id="GO:0005886">
    <property type="term" value="C:plasma membrane"/>
    <property type="evidence" value="ECO:0007669"/>
    <property type="project" value="InterPro"/>
</dbReference>
<reference evidence="4" key="1">
    <citation type="submission" date="2021-08" db="EMBL/GenBank/DDBJ databases">
        <title>Hoeflea bacterium WL0058 sp. nov., isolated from the sediment.</title>
        <authorList>
            <person name="Wang L."/>
            <person name="Zhang D."/>
        </authorList>
    </citation>
    <scope>NUCLEOTIDE SEQUENCE</scope>
    <source>
        <strain evidence="4">WL0058</strain>
    </source>
</reference>
<dbReference type="PANTHER" id="PTHR37461:SF1">
    <property type="entry name" value="ANTI-SIGMA-K FACTOR RSKA"/>
    <property type="match status" value="1"/>
</dbReference>
<protein>
    <submittedName>
        <fullName evidence="4">Anti-sigma factor</fullName>
    </submittedName>
</protein>
<accession>A0AAE3CYW1</accession>
<dbReference type="InterPro" id="IPR018764">
    <property type="entry name" value="RskA_C"/>
</dbReference>
<keyword evidence="2" id="KW-0472">Membrane</keyword>
<evidence type="ECO:0000256" key="1">
    <source>
        <dbReference type="SAM" id="MobiDB-lite"/>
    </source>
</evidence>
<dbReference type="PANTHER" id="PTHR37461">
    <property type="entry name" value="ANTI-SIGMA-K FACTOR RSKA"/>
    <property type="match status" value="1"/>
</dbReference>
<evidence type="ECO:0000259" key="3">
    <source>
        <dbReference type="Pfam" id="PF10099"/>
    </source>
</evidence>
<organism evidence="4 5">
    <name type="scientific">Flavimaribacter sediminis</name>
    <dbReference type="NCBI Taxonomy" id="2865987"/>
    <lineage>
        <taxon>Bacteria</taxon>
        <taxon>Pseudomonadati</taxon>
        <taxon>Pseudomonadota</taxon>
        <taxon>Alphaproteobacteria</taxon>
        <taxon>Hyphomicrobiales</taxon>
        <taxon>Rhizobiaceae</taxon>
        <taxon>Flavimaribacter</taxon>
    </lineage>
</organism>
<gene>
    <name evidence="4" type="ORF">K1W69_05865</name>
</gene>
<sequence length="238" mass="25563">MRAPGTMSGGDRYEQFDDNQVADFVLGTLTRDQRAEFANRLRIDPSLAMAVRRWEARLLPLSDEITPDEPQRAANQNAEKTLNKEPENQASWWSSLAVWQAASAVCLAAVLLLGASLLALQREADRFSPSFVGRVAGNPDIVQLLVAYDPARSVLKINRTQGGPGQGRDFELWLISVGKPPASLGLLARDRISEISVPDGLAVLMDNAVLAISDEPAGGSFSGQATGAVLATGNLVRL</sequence>
<feature type="region of interest" description="Disordered" evidence="1">
    <location>
        <begin position="65"/>
        <end position="86"/>
    </location>
</feature>
<keyword evidence="2" id="KW-0812">Transmembrane</keyword>
<dbReference type="GO" id="GO:0016989">
    <property type="term" value="F:sigma factor antagonist activity"/>
    <property type="evidence" value="ECO:0007669"/>
    <property type="project" value="TreeGrafter"/>
</dbReference>
<keyword evidence="5" id="KW-1185">Reference proteome</keyword>
<evidence type="ECO:0000313" key="5">
    <source>
        <dbReference type="Proteomes" id="UP001196509"/>
    </source>
</evidence>
<feature type="transmembrane region" description="Helical" evidence="2">
    <location>
        <begin position="97"/>
        <end position="120"/>
    </location>
</feature>